<dbReference type="InterPro" id="IPR037883">
    <property type="entry name" value="Knr4/Smi1-like_sf"/>
</dbReference>
<comment type="caution">
    <text evidence="1">The sequence shown here is derived from an EMBL/GenBank/DDBJ whole genome shotgun (WGS) entry which is preliminary data.</text>
</comment>
<protein>
    <recommendedName>
        <fullName evidence="3">SMI1 / KNR4 family protein</fullName>
    </recommendedName>
</protein>
<dbReference type="EMBL" id="AEWV01000022">
    <property type="protein sequence ID" value="EGC17138.1"/>
    <property type="molecule type" value="Genomic_DNA"/>
</dbReference>
<dbReference type="AlphaFoldDB" id="F0EZV9"/>
<dbReference type="SUPFAM" id="SSF160631">
    <property type="entry name" value="SMI1/KNR4-like"/>
    <property type="match status" value="1"/>
</dbReference>
<proteinExistence type="predicted"/>
<gene>
    <name evidence="1" type="ORF">HMPREF9098_1393</name>
</gene>
<evidence type="ECO:0000313" key="2">
    <source>
        <dbReference type="Proteomes" id="UP000004088"/>
    </source>
</evidence>
<dbReference type="HOGENOM" id="CLU_072756_0_0_4"/>
<dbReference type="STRING" id="888741.HMPREF9098_1393"/>
<keyword evidence="2" id="KW-1185">Reference proteome</keyword>
<reference evidence="1 2" key="1">
    <citation type="submission" date="2011-01" db="EMBL/GenBank/DDBJ databases">
        <authorList>
            <person name="Muzny D."/>
            <person name="Qin X."/>
            <person name="Deng J."/>
            <person name="Jiang H."/>
            <person name="Liu Y."/>
            <person name="Qu J."/>
            <person name="Song X.-Z."/>
            <person name="Zhang L."/>
            <person name="Thornton R."/>
            <person name="Coyle M."/>
            <person name="Francisco L."/>
            <person name="Jackson L."/>
            <person name="Javaid M."/>
            <person name="Korchina V."/>
            <person name="Kovar C."/>
            <person name="Mata R."/>
            <person name="Mathew T."/>
            <person name="Ngo R."/>
            <person name="Nguyen L."/>
            <person name="Nguyen N."/>
            <person name="Okwuonu G."/>
            <person name="Ongeri F."/>
            <person name="Pham C."/>
            <person name="Simmons D."/>
            <person name="Wilczek-Boney K."/>
            <person name="Hale W."/>
            <person name="Jakkamsetti A."/>
            <person name="Pham P."/>
            <person name="Ruth R."/>
            <person name="San Lucas F."/>
            <person name="Warren J."/>
            <person name="Zhang J."/>
            <person name="Zhao Z."/>
            <person name="Zhou C."/>
            <person name="Zhu D."/>
            <person name="Lee S."/>
            <person name="Bess C."/>
            <person name="Blankenburg K."/>
            <person name="Forbes L."/>
            <person name="Fu Q."/>
            <person name="Gubbala S."/>
            <person name="Hirani K."/>
            <person name="Jayaseelan J.C."/>
            <person name="Lara F."/>
            <person name="Munidasa M."/>
            <person name="Palculict T."/>
            <person name="Patil S."/>
            <person name="Pu L.-L."/>
            <person name="Saada N."/>
            <person name="Tang L."/>
            <person name="Weissenberger G."/>
            <person name="Zhu Y."/>
            <person name="Hemphill L."/>
            <person name="Shang Y."/>
            <person name="Youmans B."/>
            <person name="Ayvaz T."/>
            <person name="Ross M."/>
            <person name="Santibanez J."/>
            <person name="Aqrawi P."/>
            <person name="Gross S."/>
            <person name="Joshi V."/>
            <person name="Fowler G."/>
            <person name="Nazareth L."/>
            <person name="Reid J."/>
            <person name="Worley K."/>
            <person name="Petrosino J."/>
            <person name="Highlander S."/>
            <person name="Gibbs R."/>
        </authorList>
    </citation>
    <scope>NUCLEOTIDE SEQUENCE [LARGE SCALE GENOMIC DNA]</scope>
    <source>
        <strain evidence="1 2">ATCC 33394</strain>
    </source>
</reference>
<dbReference type="Proteomes" id="UP000004088">
    <property type="component" value="Unassembled WGS sequence"/>
</dbReference>
<name>F0EZV9_9NEIS</name>
<dbReference type="Gene3D" id="3.40.1580.10">
    <property type="entry name" value="SMI1/KNR4-like"/>
    <property type="match status" value="1"/>
</dbReference>
<evidence type="ECO:0000313" key="1">
    <source>
        <dbReference type="EMBL" id="EGC17138.1"/>
    </source>
</evidence>
<sequence>MNLKTLRTFETRHRFAYPPLYLQMAQNGFLDFGQIGAGWFTQEFPKLQARPPLLLYGDDFELIDGSRIAEELDSQHDPDSCWDVREDYLFAPFAQNGAGDLYCFFYDRSAPEAEPPVVLLWHDCDQADILADNLQAFLLRALLESVAHMNPDTSLWTADGWQGQLAAYSATHRPYLAAAQENLLADIFWREQQIFETGGERETGLLSRREVEQILSRQPGFARSGESFPYQAEREYAPPPERECVNGTLHLEIAPPPAQGSPVYAALKALNWKQDKRISNALHYLRNVQQYIYPNVGSDPDYWLDDSLAPFKERLAALQQLAPNLRLWFENGGTQAVVQILPPDKNSG</sequence>
<accession>F0EZV9</accession>
<dbReference type="RefSeq" id="WP_003782999.1">
    <property type="nucleotide sequence ID" value="NZ_GL870929.1"/>
</dbReference>
<evidence type="ECO:0008006" key="3">
    <source>
        <dbReference type="Google" id="ProtNLM"/>
    </source>
</evidence>
<organism evidence="1 2">
    <name type="scientific">Kingella denitrificans ATCC 33394</name>
    <dbReference type="NCBI Taxonomy" id="888741"/>
    <lineage>
        <taxon>Bacteria</taxon>
        <taxon>Pseudomonadati</taxon>
        <taxon>Pseudomonadota</taxon>
        <taxon>Betaproteobacteria</taxon>
        <taxon>Neisseriales</taxon>
        <taxon>Neisseriaceae</taxon>
        <taxon>Kingella</taxon>
    </lineage>
</organism>